<sequence length="118" mass="13077">MEGEKKASSVSDVGAWAMNVISSVGIIMANKQLMSLNGYAFTFVKALSYRATYLEETMENSIPSDPSNLGCLLMLLRVLDGTGRTDPRFPNQCPSDHTPWWVTGKGYWDRVSGDNEHN</sequence>
<dbReference type="EMBL" id="SDRB02011014">
    <property type="protein sequence ID" value="THG03213.1"/>
    <property type="molecule type" value="Genomic_DNA"/>
</dbReference>
<evidence type="ECO:0000313" key="2">
    <source>
        <dbReference type="Proteomes" id="UP000306102"/>
    </source>
</evidence>
<proteinExistence type="predicted"/>
<accession>A0A4S4DK09</accession>
<gene>
    <name evidence="1" type="ORF">TEA_009740</name>
</gene>
<reference evidence="1 2" key="1">
    <citation type="journal article" date="2018" name="Proc. Natl. Acad. Sci. U.S.A.">
        <title>Draft genome sequence of Camellia sinensis var. sinensis provides insights into the evolution of the tea genome and tea quality.</title>
        <authorList>
            <person name="Wei C."/>
            <person name="Yang H."/>
            <person name="Wang S."/>
            <person name="Zhao J."/>
            <person name="Liu C."/>
            <person name="Gao L."/>
            <person name="Xia E."/>
            <person name="Lu Y."/>
            <person name="Tai Y."/>
            <person name="She G."/>
            <person name="Sun J."/>
            <person name="Cao H."/>
            <person name="Tong W."/>
            <person name="Gao Q."/>
            <person name="Li Y."/>
            <person name="Deng W."/>
            <person name="Jiang X."/>
            <person name="Wang W."/>
            <person name="Chen Q."/>
            <person name="Zhang S."/>
            <person name="Li H."/>
            <person name="Wu J."/>
            <person name="Wang P."/>
            <person name="Li P."/>
            <person name="Shi C."/>
            <person name="Zheng F."/>
            <person name="Jian J."/>
            <person name="Huang B."/>
            <person name="Shan D."/>
            <person name="Shi M."/>
            <person name="Fang C."/>
            <person name="Yue Y."/>
            <person name="Li F."/>
            <person name="Li D."/>
            <person name="Wei S."/>
            <person name="Han B."/>
            <person name="Jiang C."/>
            <person name="Yin Y."/>
            <person name="Xia T."/>
            <person name="Zhang Z."/>
            <person name="Bennetzen J.L."/>
            <person name="Zhao S."/>
            <person name="Wan X."/>
        </authorList>
    </citation>
    <scope>NUCLEOTIDE SEQUENCE [LARGE SCALE GENOMIC DNA]</scope>
    <source>
        <strain evidence="2">cv. Shuchazao</strain>
        <tissue evidence="1">Leaf</tissue>
    </source>
</reference>
<evidence type="ECO:0000313" key="1">
    <source>
        <dbReference type="EMBL" id="THG03213.1"/>
    </source>
</evidence>
<protein>
    <submittedName>
        <fullName evidence="1">Uncharacterized protein</fullName>
    </submittedName>
</protein>
<comment type="caution">
    <text evidence="1">The sequence shown here is derived from an EMBL/GenBank/DDBJ whole genome shotgun (WGS) entry which is preliminary data.</text>
</comment>
<name>A0A4S4DK09_CAMSN</name>
<keyword evidence="2" id="KW-1185">Reference proteome</keyword>
<organism evidence="1 2">
    <name type="scientific">Camellia sinensis var. sinensis</name>
    <name type="common">China tea</name>
    <dbReference type="NCBI Taxonomy" id="542762"/>
    <lineage>
        <taxon>Eukaryota</taxon>
        <taxon>Viridiplantae</taxon>
        <taxon>Streptophyta</taxon>
        <taxon>Embryophyta</taxon>
        <taxon>Tracheophyta</taxon>
        <taxon>Spermatophyta</taxon>
        <taxon>Magnoliopsida</taxon>
        <taxon>eudicotyledons</taxon>
        <taxon>Gunneridae</taxon>
        <taxon>Pentapetalae</taxon>
        <taxon>asterids</taxon>
        <taxon>Ericales</taxon>
        <taxon>Theaceae</taxon>
        <taxon>Camellia</taxon>
    </lineage>
</organism>
<dbReference type="AlphaFoldDB" id="A0A4S4DK09"/>
<dbReference type="Proteomes" id="UP000306102">
    <property type="component" value="Unassembled WGS sequence"/>
</dbReference>